<comment type="caution">
    <text evidence="2">The sequence shown here is derived from an EMBL/GenBank/DDBJ whole genome shotgun (WGS) entry which is preliminary data.</text>
</comment>
<feature type="transmembrane region" description="Helical" evidence="1">
    <location>
        <begin position="103"/>
        <end position="120"/>
    </location>
</feature>
<keyword evidence="1" id="KW-0812">Transmembrane</keyword>
<sequence>MTALTVARPVASSSGRSFQDRRALWKRIASSGALVLLGATSGLQVMGFTVTVLSGLCLLVAPALFLTATSTGERLTLGLSVVAFAGFTVSSQLNDVSFFDQRVIQWGSFGIYFVGLVVIAGRDLERLFSLAAGVAVGSCLYFSTAGLPLLGLGSIEDLWKYGYAPYATLIGLYILARLEVPVHLQACFLILLAGVSLALNFRSHALVSLGSAAFLLVTYFSRGRIPRSAQFLLVAGVGWVISTIIPAIARSGIAGEAVKEKTESQESAGVPAILAGRTESPLSISAIVERPFFGWGSANNLTPEVFARGEEYAIKVGFDPTLPFYNYWHLPNGDTSLHSVFFGSWAEGGLFAAMLPLFLIVAGALVIWNCPRYGIWAAMAVQIAIQAGWDLLFSPMSYNLLAAFALLAAVFTARHWRSDDEEASVTDSLVRA</sequence>
<reference evidence="2" key="1">
    <citation type="submission" date="2022-12" db="EMBL/GenBank/DDBJ databases">
        <authorList>
            <person name="Krivoruchko A.V."/>
            <person name="Elkin A."/>
        </authorList>
    </citation>
    <scope>NUCLEOTIDE SEQUENCE</scope>
    <source>
        <strain evidence="2">IEGM 1391</strain>
    </source>
</reference>
<evidence type="ECO:0000256" key="1">
    <source>
        <dbReference type="SAM" id="Phobius"/>
    </source>
</evidence>
<feature type="transmembrane region" description="Helical" evidence="1">
    <location>
        <begin position="127"/>
        <end position="152"/>
    </location>
</feature>
<gene>
    <name evidence="2" type="ORF">O4220_06110</name>
</gene>
<keyword evidence="3" id="KW-1185">Reference proteome</keyword>
<feature type="transmembrane region" description="Helical" evidence="1">
    <location>
        <begin position="398"/>
        <end position="416"/>
    </location>
</feature>
<evidence type="ECO:0000313" key="2">
    <source>
        <dbReference type="EMBL" id="MCZ4518087.1"/>
    </source>
</evidence>
<feature type="transmembrane region" description="Helical" evidence="1">
    <location>
        <begin position="75"/>
        <end position="91"/>
    </location>
</feature>
<organism evidence="2 3">
    <name type="scientific">Rhodococcus ruber</name>
    <dbReference type="NCBI Taxonomy" id="1830"/>
    <lineage>
        <taxon>Bacteria</taxon>
        <taxon>Bacillati</taxon>
        <taxon>Actinomycetota</taxon>
        <taxon>Actinomycetes</taxon>
        <taxon>Mycobacteriales</taxon>
        <taxon>Nocardiaceae</taxon>
        <taxon>Rhodococcus</taxon>
    </lineage>
</organism>
<accession>A0ABT4MAU8</accession>
<dbReference type="Proteomes" id="UP001081071">
    <property type="component" value="Unassembled WGS sequence"/>
</dbReference>
<keyword evidence="1" id="KW-1133">Transmembrane helix</keyword>
<feature type="transmembrane region" description="Helical" evidence="1">
    <location>
        <begin position="349"/>
        <end position="368"/>
    </location>
</feature>
<dbReference type="RefSeq" id="WP_269602779.1">
    <property type="nucleotide sequence ID" value="NZ_JAPWIJ010000002.1"/>
</dbReference>
<feature type="transmembrane region" description="Helical" evidence="1">
    <location>
        <begin position="48"/>
        <end position="68"/>
    </location>
</feature>
<evidence type="ECO:0008006" key="4">
    <source>
        <dbReference type="Google" id="ProtNLM"/>
    </source>
</evidence>
<dbReference type="EMBL" id="JAPWIJ010000002">
    <property type="protein sequence ID" value="MCZ4518087.1"/>
    <property type="molecule type" value="Genomic_DNA"/>
</dbReference>
<name>A0ABT4MAU8_9NOCA</name>
<feature type="transmembrane region" description="Helical" evidence="1">
    <location>
        <begin position="205"/>
        <end position="222"/>
    </location>
</feature>
<evidence type="ECO:0000313" key="3">
    <source>
        <dbReference type="Proteomes" id="UP001081071"/>
    </source>
</evidence>
<feature type="transmembrane region" description="Helical" evidence="1">
    <location>
        <begin position="229"/>
        <end position="249"/>
    </location>
</feature>
<proteinExistence type="predicted"/>
<protein>
    <recommendedName>
        <fullName evidence="4">O-antigen ligase domain-containing protein</fullName>
    </recommendedName>
</protein>
<keyword evidence="1" id="KW-0472">Membrane</keyword>